<keyword evidence="2" id="KW-0472">Membrane</keyword>
<protein>
    <submittedName>
        <fullName evidence="4">Sporulation protein</fullName>
    </submittedName>
</protein>
<dbReference type="PROSITE" id="PS51724">
    <property type="entry name" value="SPOR"/>
    <property type="match status" value="1"/>
</dbReference>
<dbReference type="InterPro" id="IPR036680">
    <property type="entry name" value="SPOR-like_sf"/>
</dbReference>
<dbReference type="EMBL" id="WOTB01000040">
    <property type="protein sequence ID" value="NHN86586.1"/>
    <property type="molecule type" value="Genomic_DNA"/>
</dbReference>
<dbReference type="Pfam" id="PF05036">
    <property type="entry name" value="SPOR"/>
    <property type="match status" value="1"/>
</dbReference>
<evidence type="ECO:0000256" key="1">
    <source>
        <dbReference type="SAM" id="MobiDB-lite"/>
    </source>
</evidence>
<dbReference type="Gene3D" id="3.30.70.1070">
    <property type="entry name" value="Sporulation related repeat"/>
    <property type="match status" value="1"/>
</dbReference>
<feature type="region of interest" description="Disordered" evidence="1">
    <location>
        <begin position="118"/>
        <end position="229"/>
    </location>
</feature>
<feature type="transmembrane region" description="Helical" evidence="2">
    <location>
        <begin position="57"/>
        <end position="78"/>
    </location>
</feature>
<feature type="domain" description="SPOR" evidence="3">
    <location>
        <begin position="231"/>
        <end position="315"/>
    </location>
</feature>
<keyword evidence="2" id="KW-0812">Transmembrane</keyword>
<evidence type="ECO:0000313" key="5">
    <source>
        <dbReference type="Proteomes" id="UP000635278"/>
    </source>
</evidence>
<feature type="compositionally biased region" description="Low complexity" evidence="1">
    <location>
        <begin position="174"/>
        <end position="195"/>
    </location>
</feature>
<evidence type="ECO:0000313" key="4">
    <source>
        <dbReference type="EMBL" id="NHN86586.1"/>
    </source>
</evidence>
<dbReference type="Proteomes" id="UP000635278">
    <property type="component" value="Unassembled WGS sequence"/>
</dbReference>
<keyword evidence="2" id="KW-1133">Transmembrane helix</keyword>
<feature type="compositionally biased region" description="Low complexity" evidence="1">
    <location>
        <begin position="150"/>
        <end position="166"/>
    </location>
</feature>
<organism evidence="4 5">
    <name type="scientific">Acetobacter musti</name>
    <dbReference type="NCBI Taxonomy" id="864732"/>
    <lineage>
        <taxon>Bacteria</taxon>
        <taxon>Pseudomonadati</taxon>
        <taxon>Pseudomonadota</taxon>
        <taxon>Alphaproteobacteria</taxon>
        <taxon>Acetobacterales</taxon>
        <taxon>Acetobacteraceae</taxon>
        <taxon>Acetobacter</taxon>
    </lineage>
</organism>
<sequence length="315" mass="32684">MTERDDTPPDPHADRLSRARERMSMDYDDPPPSRRETKRKWWELGPALAGDPTTRRLTYGAFGLGALLVLGVGGWTLFGHHQSGIPVIGPPPEPIRDKPADPGGMELDGAMAPADVPAGAARLAPGPEQPDPAALAARYGGKAKEDAGEADSAPAPAAAGDAAAPAQGKEDTGSATPAAPEAAPASEKAPKAEPAPVREATLPPPVPVTKKTASAEADTPAAPKVPEAPVAAATGPYGVQLAAVDSEASAHKEWERVTAISPQLFAGHSPLIEKVVHSNAIFYRLRMRGFDSVAAAQAFCVKIREHGHACNPLRP</sequence>
<gene>
    <name evidence="4" type="ORF">GOB93_18420</name>
</gene>
<proteinExistence type="predicted"/>
<comment type="caution">
    <text evidence="4">The sequence shown here is derived from an EMBL/GenBank/DDBJ whole genome shotgun (WGS) entry which is preliminary data.</text>
</comment>
<evidence type="ECO:0000256" key="2">
    <source>
        <dbReference type="SAM" id="Phobius"/>
    </source>
</evidence>
<name>A0ABX0JVP4_9PROT</name>
<keyword evidence="5" id="KW-1185">Reference proteome</keyword>
<reference evidence="4 5" key="1">
    <citation type="journal article" date="2020" name="Int. J. Syst. Evol. Microbiol.">
        <title>Novel acetic acid bacteria from cider fermentations: Acetobacter conturbans sp. nov. and Acetobacter fallax sp. nov.</title>
        <authorList>
            <person name="Sombolestani A.S."/>
            <person name="Cleenwerck I."/>
            <person name="Cnockaert M."/>
            <person name="Borremans W."/>
            <person name="Wieme A.D."/>
            <person name="De Vuyst L."/>
            <person name="Vandamme P."/>
        </authorList>
    </citation>
    <scope>NUCLEOTIDE SEQUENCE [LARGE SCALE GENOMIC DNA]</scope>
    <source>
        <strain evidence="4 5">LMG 30640</strain>
    </source>
</reference>
<accession>A0ABX0JVP4</accession>
<feature type="region of interest" description="Disordered" evidence="1">
    <location>
        <begin position="1"/>
        <end position="38"/>
    </location>
</feature>
<evidence type="ECO:0000259" key="3">
    <source>
        <dbReference type="PROSITE" id="PS51724"/>
    </source>
</evidence>
<dbReference type="RefSeq" id="WP_173584918.1">
    <property type="nucleotide sequence ID" value="NZ_WOTB01000040.1"/>
</dbReference>
<feature type="compositionally biased region" description="Low complexity" evidence="1">
    <location>
        <begin position="220"/>
        <end position="229"/>
    </location>
</feature>
<dbReference type="InterPro" id="IPR007730">
    <property type="entry name" value="SPOR-like_dom"/>
</dbReference>
<dbReference type="SUPFAM" id="SSF110997">
    <property type="entry name" value="Sporulation related repeat"/>
    <property type="match status" value="1"/>
</dbReference>